<keyword evidence="6" id="KW-0677">Repeat</keyword>
<comment type="subcellular location">
    <subcellularLocation>
        <location evidence="1">Cytoplasm</location>
    </subcellularLocation>
</comment>
<evidence type="ECO:0000259" key="10">
    <source>
        <dbReference type="Pfam" id="PF25624"/>
    </source>
</evidence>
<dbReference type="Pfam" id="PF25624">
    <property type="entry name" value="PH_S11IP_C"/>
    <property type="match status" value="1"/>
</dbReference>
<reference evidence="11 12" key="1">
    <citation type="journal article" date="2024" name="Ann. Entomol. Soc. Am.">
        <title>Genomic analyses of the southern and eastern yellowjacket wasps (Hymenoptera: Vespidae) reveal evolutionary signatures of social life.</title>
        <authorList>
            <person name="Catto M.A."/>
            <person name="Caine P.B."/>
            <person name="Orr S.E."/>
            <person name="Hunt B.G."/>
            <person name="Goodisman M.A.D."/>
        </authorList>
    </citation>
    <scope>NUCLEOTIDE SEQUENCE [LARGE SCALE GENOMIC DNA]</scope>
    <source>
        <strain evidence="11">232</strain>
        <tissue evidence="11">Head and thorax</tissue>
    </source>
</reference>
<evidence type="ECO:0000256" key="3">
    <source>
        <dbReference type="ARBA" id="ARBA00020683"/>
    </source>
</evidence>
<evidence type="ECO:0000313" key="11">
    <source>
        <dbReference type="EMBL" id="KAL2723827.1"/>
    </source>
</evidence>
<organism evidence="11 12">
    <name type="scientific">Vespula maculifrons</name>
    <name type="common">Eastern yellow jacket</name>
    <name type="synonym">Wasp</name>
    <dbReference type="NCBI Taxonomy" id="7453"/>
    <lineage>
        <taxon>Eukaryota</taxon>
        <taxon>Metazoa</taxon>
        <taxon>Ecdysozoa</taxon>
        <taxon>Arthropoda</taxon>
        <taxon>Hexapoda</taxon>
        <taxon>Insecta</taxon>
        <taxon>Pterygota</taxon>
        <taxon>Neoptera</taxon>
        <taxon>Endopterygota</taxon>
        <taxon>Hymenoptera</taxon>
        <taxon>Apocrita</taxon>
        <taxon>Aculeata</taxon>
        <taxon>Vespoidea</taxon>
        <taxon>Vespidae</taxon>
        <taxon>Vespinae</taxon>
        <taxon>Vespula</taxon>
    </lineage>
</organism>
<name>A0ABD2AT83_VESMC</name>
<dbReference type="EMBL" id="JAYRBN010000113">
    <property type="protein sequence ID" value="KAL2723827.1"/>
    <property type="molecule type" value="Genomic_DNA"/>
</dbReference>
<keyword evidence="5" id="KW-0433">Leucine-rich repeat</keyword>
<keyword evidence="12" id="KW-1185">Reference proteome</keyword>
<dbReference type="Pfam" id="PF23142">
    <property type="entry name" value="PH_PLEKHM2"/>
    <property type="match status" value="1"/>
</dbReference>
<evidence type="ECO:0000256" key="2">
    <source>
        <dbReference type="ARBA" id="ARBA00008771"/>
    </source>
</evidence>
<evidence type="ECO:0000259" key="9">
    <source>
        <dbReference type="Pfam" id="PF23142"/>
    </source>
</evidence>
<dbReference type="InterPro" id="IPR031782">
    <property type="entry name" value="LIP1_N"/>
</dbReference>
<feature type="domain" description="LKB1 serine/threonine kinase interacting protein 1 N-terminal" evidence="8">
    <location>
        <begin position="17"/>
        <end position="98"/>
    </location>
</feature>
<feature type="region of interest" description="Disordered" evidence="7">
    <location>
        <begin position="408"/>
        <end position="428"/>
    </location>
</feature>
<dbReference type="InterPro" id="IPR032675">
    <property type="entry name" value="LRR_dom_sf"/>
</dbReference>
<dbReference type="PROSITE" id="PS51450">
    <property type="entry name" value="LRR"/>
    <property type="match status" value="3"/>
</dbReference>
<keyword evidence="11" id="KW-0808">Transferase</keyword>
<dbReference type="SUPFAM" id="SSF52075">
    <property type="entry name" value="Outer arm dynein light chain 1"/>
    <property type="match status" value="1"/>
</dbReference>
<evidence type="ECO:0000256" key="1">
    <source>
        <dbReference type="ARBA" id="ARBA00004496"/>
    </source>
</evidence>
<evidence type="ECO:0000313" key="12">
    <source>
        <dbReference type="Proteomes" id="UP001607303"/>
    </source>
</evidence>
<feature type="compositionally biased region" description="Basic and acidic residues" evidence="7">
    <location>
        <begin position="412"/>
        <end position="422"/>
    </location>
</feature>
<dbReference type="Gene3D" id="3.80.10.10">
    <property type="entry name" value="Ribonuclease Inhibitor"/>
    <property type="match status" value="2"/>
</dbReference>
<comment type="caution">
    <text evidence="11">The sequence shown here is derived from an EMBL/GenBank/DDBJ whole genome shotgun (WGS) entry which is preliminary data.</text>
</comment>
<dbReference type="GO" id="GO:0005737">
    <property type="term" value="C:cytoplasm"/>
    <property type="evidence" value="ECO:0007669"/>
    <property type="project" value="UniProtKB-SubCell"/>
</dbReference>
<dbReference type="InterPro" id="IPR057288">
    <property type="entry name" value="PH_PLEKHM2"/>
</dbReference>
<evidence type="ECO:0000259" key="8">
    <source>
        <dbReference type="Pfam" id="PF15904"/>
    </source>
</evidence>
<feature type="domain" description="PLEKHM2 PH" evidence="9">
    <location>
        <begin position="970"/>
        <end position="1064"/>
    </location>
</feature>
<gene>
    <name evidence="11" type="ORF">V1477_019059</name>
</gene>
<evidence type="ECO:0000256" key="4">
    <source>
        <dbReference type="ARBA" id="ARBA00022490"/>
    </source>
</evidence>
<comment type="similarity">
    <text evidence="2">Belongs to the STK11IP family.</text>
</comment>
<dbReference type="InterPro" id="IPR057676">
    <property type="entry name" value="PH_S11IP_C"/>
</dbReference>
<protein>
    <recommendedName>
        <fullName evidence="3">Serine/threonine-protein kinase 11-interacting protein</fullName>
    </recommendedName>
</protein>
<evidence type="ECO:0000256" key="5">
    <source>
        <dbReference type="ARBA" id="ARBA00022614"/>
    </source>
</evidence>
<keyword evidence="11" id="KW-0418">Kinase</keyword>
<dbReference type="PANTHER" id="PTHR15454">
    <property type="entry name" value="NISCHARIN RELATED"/>
    <property type="match status" value="1"/>
</dbReference>
<sequence length="1266" mass="141964">MSESTSGLQRLSNTPDIMDLVRLLRQNGDKVLSASSKLSLSTTLLYNLNEAFLLIVDDAEDLESSFQVCNSSKIDLFRDLKFLHDFVQKTIGLKLTHYSGNAKVHIDITKFRCLKYLELKKVCIALVKGIQGIRGQLESITCAGRQGVTTVAQLLVTCGGDAGVGFVWASLRHLSLAHNALEKLDRSFELTPWLQILDLSHNLLTSAAELDCLPNLKYVNLGYNKLEMVPVFNKSATHSLQILVLKNNYIEDISGLQGLECLTEIDLSFNCLTEHSVLWPIERMSALLWISLEGNPLSYHPKHRLFSIKHFHPCLIDNKFVLDHWPLSKSEKMLVGDNRVFPIRNIKSSGSRENFVSLSNSATSDNTLSSLDSSISKDFLIKNRGSDINARVEKSFIKNKKKTNVKEAVIAEEDHEKKDSINKSDVSSSSHLETKKQILALREKFGEVNWLSSQAGTFVQDIMGLQSSSSSTIKYHDDTNSISSKDNIDLISSIENKDLDHTNSENVINHIAVNCKDNGNADKVEEMHDNEVLNSELITPLENPANALFDLELEKGDLYLVQNRKNLNEMEELFLELTSDDIKERDTITGKVKYSWSIASVLSCVLGRGETSTVDIIFDTKRKDKQNRRYFIELEDAKKIVSTISEKMSAHPILLKVYKCMKCSTHFSHDEEYAAITYTSATAIKQLKCPTCASTLVIETNELSEMHSENEATSVHNNKYMEMPERVDLQHSESVSSIGAGGTEGGAIFVTTSLVHYDSHPQAQVCCKLSHNNLYYGTLYFQTFIMKTQMKRTILRLITFTINDLKSSATSLEESRESTPSISALIKKYESDIEILSNPSQSSIEVLDEASKANLTPNRKKSSEEKSVGIAPSLLTITDAIGPVMVGLTESSSSGSLTDSICTAYENRNVKKYNNNEINTEKELVPATNISTMLGELLQSIKIGSDKSLLIKTEEESSSLNSNVQYSYTDFTSVDHRVKLHIILNVFEYESEELAFLLRADILMHSLKEVFPGCLVLSTSKIYILKINGPEGEDPQRWLHKECSWAIDKLKSIAPLPFKQGILIELEQPTKINEEYVNISFLCILQDFQRTSNFLFYLTDPPLPANCKIEFSVPEHCSTLMHSLLSRIKKDESDDDAVRILALYSSAVLKYHNITTMSQYSGLLVTASTLVILEDNMQWLLPNTKVVPVVLKEQTMSNLMGIEHYDTMLILNFLNEIVGSEETWTLEFNSTGAVEAVINSIQSPWEELFSVPLQITTKSILNSEQS</sequence>
<dbReference type="Proteomes" id="UP001607303">
    <property type="component" value="Unassembled WGS sequence"/>
</dbReference>
<dbReference type="GO" id="GO:0016301">
    <property type="term" value="F:kinase activity"/>
    <property type="evidence" value="ECO:0007669"/>
    <property type="project" value="UniProtKB-KW"/>
</dbReference>
<dbReference type="PANTHER" id="PTHR15454:SF69">
    <property type="entry name" value="SERINE_THREONINE-PROTEIN KINASE 11-INTERACTING PROTEIN"/>
    <property type="match status" value="1"/>
</dbReference>
<dbReference type="Pfam" id="PF15904">
    <property type="entry name" value="LIP1"/>
    <property type="match status" value="1"/>
</dbReference>
<evidence type="ECO:0000256" key="7">
    <source>
        <dbReference type="SAM" id="MobiDB-lite"/>
    </source>
</evidence>
<dbReference type="InterPro" id="IPR001611">
    <property type="entry name" value="Leu-rich_rpt"/>
</dbReference>
<feature type="domain" description="STK11-interacting protein C-terminal PH" evidence="10">
    <location>
        <begin position="1158"/>
        <end position="1257"/>
    </location>
</feature>
<proteinExistence type="inferred from homology"/>
<accession>A0ABD2AT83</accession>
<evidence type="ECO:0000256" key="6">
    <source>
        <dbReference type="ARBA" id="ARBA00022737"/>
    </source>
</evidence>
<dbReference type="Pfam" id="PF13855">
    <property type="entry name" value="LRR_8"/>
    <property type="match status" value="1"/>
</dbReference>
<keyword evidence="4" id="KW-0963">Cytoplasm</keyword>
<dbReference type="AlphaFoldDB" id="A0ABD2AT83"/>